<dbReference type="InterPro" id="IPR001260">
    <property type="entry name" value="Coprogen_oxidase_aer"/>
</dbReference>
<dbReference type="EMBL" id="JBJKFK010007900">
    <property type="protein sequence ID" value="KAL3307239.1"/>
    <property type="molecule type" value="Genomic_DNA"/>
</dbReference>
<comment type="caution">
    <text evidence="7">The sequence shown here is derived from an EMBL/GenBank/DDBJ whole genome shotgun (WGS) entry which is preliminary data.</text>
</comment>
<dbReference type="PIRSF" id="PIRSF000166">
    <property type="entry name" value="Coproporphyri_ox"/>
    <property type="match status" value="1"/>
</dbReference>
<dbReference type="EC" id="1.3.3.3" evidence="4"/>
<keyword evidence="6" id="KW-0627">Porphyrin biosynthesis</keyword>
<dbReference type="InterPro" id="IPR018375">
    <property type="entry name" value="Coprogen_oxidase_CS"/>
</dbReference>
<comment type="similarity">
    <text evidence="2">Belongs to the aerobic coproporphyrinogen-III oxidase family.</text>
</comment>
<dbReference type="InterPro" id="IPR036406">
    <property type="entry name" value="Coprogen_oxidase_aer_sf"/>
</dbReference>
<evidence type="ECO:0000313" key="8">
    <source>
        <dbReference type="Proteomes" id="UP001626550"/>
    </source>
</evidence>
<evidence type="ECO:0000256" key="6">
    <source>
        <dbReference type="ARBA" id="ARBA00023244"/>
    </source>
</evidence>
<evidence type="ECO:0000256" key="4">
    <source>
        <dbReference type="ARBA" id="ARBA00012869"/>
    </source>
</evidence>
<keyword evidence="5" id="KW-0560">Oxidoreductase</keyword>
<gene>
    <name evidence="7" type="ORF">Ciccas_014253</name>
</gene>
<dbReference type="PRINTS" id="PR00073">
    <property type="entry name" value="COPRGNOXDASE"/>
</dbReference>
<evidence type="ECO:0000256" key="5">
    <source>
        <dbReference type="ARBA" id="ARBA00023002"/>
    </source>
</evidence>
<dbReference type="GO" id="GO:0006783">
    <property type="term" value="P:heme biosynthetic process"/>
    <property type="evidence" value="ECO:0007669"/>
    <property type="project" value="UniProtKB-ARBA"/>
</dbReference>
<dbReference type="PROSITE" id="PS01021">
    <property type="entry name" value="COPROGEN_OXIDASE"/>
    <property type="match status" value="1"/>
</dbReference>
<reference evidence="7 8" key="1">
    <citation type="submission" date="2024-11" db="EMBL/GenBank/DDBJ databases">
        <title>Adaptive evolution of stress response genes in parasites aligns with host niche diversity.</title>
        <authorList>
            <person name="Hahn C."/>
            <person name="Resl P."/>
        </authorList>
    </citation>
    <scope>NUCLEOTIDE SEQUENCE [LARGE SCALE GENOMIC DNA]</scope>
    <source>
        <strain evidence="7">EGGRZ-B1_66</strain>
        <tissue evidence="7">Body</tissue>
    </source>
</reference>
<accession>A0ABD2PJB0</accession>
<dbReference type="Gene3D" id="3.40.1500.10">
    <property type="entry name" value="Coproporphyrinogen III oxidase, aerobic"/>
    <property type="match status" value="1"/>
</dbReference>
<dbReference type="Proteomes" id="UP001626550">
    <property type="component" value="Unassembled WGS sequence"/>
</dbReference>
<dbReference type="SUPFAM" id="SSF102886">
    <property type="entry name" value="Coproporphyrinogen III oxidase"/>
    <property type="match status" value="1"/>
</dbReference>
<dbReference type="AlphaFoldDB" id="A0ABD2PJB0"/>
<dbReference type="GO" id="GO:0004109">
    <property type="term" value="F:coproporphyrinogen oxidase activity"/>
    <property type="evidence" value="ECO:0007669"/>
    <property type="project" value="UniProtKB-EC"/>
</dbReference>
<feature type="non-terminal residue" evidence="7">
    <location>
        <position position="242"/>
    </location>
</feature>
<evidence type="ECO:0000313" key="7">
    <source>
        <dbReference type="EMBL" id="KAL3307239.1"/>
    </source>
</evidence>
<evidence type="ECO:0000256" key="1">
    <source>
        <dbReference type="ARBA" id="ARBA00005168"/>
    </source>
</evidence>
<dbReference type="Pfam" id="PF01218">
    <property type="entry name" value="Coprogen_oxidas"/>
    <property type="match status" value="1"/>
</dbReference>
<evidence type="ECO:0000256" key="3">
    <source>
        <dbReference type="ARBA" id="ARBA00011738"/>
    </source>
</evidence>
<keyword evidence="8" id="KW-1185">Reference proteome</keyword>
<organism evidence="7 8">
    <name type="scientific">Cichlidogyrus casuarinus</name>
    <dbReference type="NCBI Taxonomy" id="1844966"/>
    <lineage>
        <taxon>Eukaryota</taxon>
        <taxon>Metazoa</taxon>
        <taxon>Spiralia</taxon>
        <taxon>Lophotrochozoa</taxon>
        <taxon>Platyhelminthes</taxon>
        <taxon>Monogenea</taxon>
        <taxon>Monopisthocotylea</taxon>
        <taxon>Dactylogyridea</taxon>
        <taxon>Ancyrocephalidae</taxon>
        <taxon>Cichlidogyrus</taxon>
    </lineage>
</organism>
<evidence type="ECO:0000256" key="2">
    <source>
        <dbReference type="ARBA" id="ARBA00010644"/>
    </source>
</evidence>
<protein>
    <recommendedName>
        <fullName evidence="4">coproporphyrinogen oxidase</fullName>
        <ecNumber evidence="4">1.3.3.3</ecNumber>
    </recommendedName>
</protein>
<comment type="subunit">
    <text evidence="3">Homodimer.</text>
</comment>
<name>A0ABD2PJB0_9PLAT</name>
<proteinExistence type="inferred from homology"/>
<dbReference type="PANTHER" id="PTHR10755:SF0">
    <property type="entry name" value="OXYGEN-DEPENDENT COPROPORPHYRINOGEN-III OXIDASE, MITOCHONDRIAL"/>
    <property type="match status" value="1"/>
</dbReference>
<sequence>MCDSVTNKKELLSNPTQKNQMEILCMQLQGHLCREMEKIDGKAKFFVDKWERKSGGGGISCIIADGDVFEKGGVNISSISGTLTKNAILQMKARIPHINENKEYPFSAVGISCVVHPKNPFVPTIHFNFRYFEADFDGKKTWWFGGGTDLTPYYLNEQDAHHFHTELKKACDNHDRQFYPKFKKWCDDYFVISHRNERRGVGGIFFDDLNDRPFGELLNFIKACAESIAPSYLPLVESHKLD</sequence>
<comment type="pathway">
    <text evidence="1">Porphyrin-containing compound metabolism; protoporphyrin-IX biosynthesis; protoporphyrinogen-IX from coproporphyrinogen-III (O2 route): step 1/1.</text>
</comment>
<dbReference type="PANTHER" id="PTHR10755">
    <property type="entry name" value="COPROPORPHYRINOGEN III OXIDASE, MITOCHONDRIAL"/>
    <property type="match status" value="1"/>
</dbReference>